<sequence>MKFQDSTSGNFHNHIGVYSRKARNLRISKNFCWKAMPSKHDSSNGLMQSSASIKRHAQEIKHLPTLRDDLNFSRLRASSHQRYLHVDPSYDKPTHKVCGHKKQSLQVAHPVNALHEKRTVPTLTSVQSGQTKDPLDRLHLELLWSPKQTSMAVIDKQEDNNKRVNLDSSLIKITDFGEVNFQLIVTTTTKAEKATINTLCIDLSK</sequence>
<dbReference type="EMBL" id="ML003196">
    <property type="protein sequence ID" value="RKP34454.1"/>
    <property type="molecule type" value="Genomic_DNA"/>
</dbReference>
<keyword evidence="2" id="KW-1185">Reference proteome</keyword>
<dbReference type="AlphaFoldDB" id="A0A4P9ZM94"/>
<gene>
    <name evidence="1" type="ORF">BJ085DRAFT_35537</name>
</gene>
<evidence type="ECO:0000313" key="2">
    <source>
        <dbReference type="Proteomes" id="UP000268162"/>
    </source>
</evidence>
<protein>
    <submittedName>
        <fullName evidence="1">Uncharacterized protein</fullName>
    </submittedName>
</protein>
<evidence type="ECO:0000313" key="1">
    <source>
        <dbReference type="EMBL" id="RKP34454.1"/>
    </source>
</evidence>
<reference evidence="2" key="1">
    <citation type="journal article" date="2018" name="Nat. Microbiol.">
        <title>Leveraging single-cell genomics to expand the fungal tree of life.</title>
        <authorList>
            <person name="Ahrendt S.R."/>
            <person name="Quandt C.A."/>
            <person name="Ciobanu D."/>
            <person name="Clum A."/>
            <person name="Salamov A."/>
            <person name="Andreopoulos B."/>
            <person name="Cheng J.F."/>
            <person name="Woyke T."/>
            <person name="Pelin A."/>
            <person name="Henrissat B."/>
            <person name="Reynolds N.K."/>
            <person name="Benny G.L."/>
            <person name="Smith M.E."/>
            <person name="James T.Y."/>
            <person name="Grigoriev I.V."/>
        </authorList>
    </citation>
    <scope>NUCLEOTIDE SEQUENCE [LARGE SCALE GENOMIC DNA]</scope>
    <source>
        <strain evidence="2">RSA 468</strain>
    </source>
</reference>
<organism evidence="1 2">
    <name type="scientific">Dimargaris cristalligena</name>
    <dbReference type="NCBI Taxonomy" id="215637"/>
    <lineage>
        <taxon>Eukaryota</taxon>
        <taxon>Fungi</taxon>
        <taxon>Fungi incertae sedis</taxon>
        <taxon>Zoopagomycota</taxon>
        <taxon>Kickxellomycotina</taxon>
        <taxon>Dimargaritomycetes</taxon>
        <taxon>Dimargaritales</taxon>
        <taxon>Dimargaritaceae</taxon>
        <taxon>Dimargaris</taxon>
    </lineage>
</organism>
<proteinExistence type="predicted"/>
<accession>A0A4P9ZM94</accession>
<name>A0A4P9ZM94_9FUNG</name>
<dbReference type="Proteomes" id="UP000268162">
    <property type="component" value="Unassembled WGS sequence"/>
</dbReference>